<proteinExistence type="inferred from homology"/>
<dbReference type="InterPro" id="IPR003714">
    <property type="entry name" value="PhoH"/>
</dbReference>
<dbReference type="InterPro" id="IPR027417">
    <property type="entry name" value="P-loop_NTPase"/>
</dbReference>
<evidence type="ECO:0000256" key="2">
    <source>
        <dbReference type="ARBA" id="ARBA00022741"/>
    </source>
</evidence>
<dbReference type="RefSeq" id="WP_010230038.1">
    <property type="nucleotide sequence ID" value="NZ_CP007217.1"/>
</dbReference>
<protein>
    <submittedName>
        <fullName evidence="6">ATPase</fullName>
    </submittedName>
</protein>
<dbReference type="SMART" id="SM00670">
    <property type="entry name" value="PINc"/>
    <property type="match status" value="1"/>
</dbReference>
<name>A0A069ZXL5_CHLMR</name>
<dbReference type="PATRIC" id="fig|83560.10.peg.289"/>
<keyword evidence="2" id="KW-0547">Nucleotide-binding</keyword>
<dbReference type="Pfam" id="PF02562">
    <property type="entry name" value="PhoH"/>
    <property type="match status" value="1"/>
</dbReference>
<dbReference type="KEGG" id="cmm:NC80_01415"/>
<dbReference type="GeneID" id="1246453"/>
<dbReference type="SUPFAM" id="SSF52540">
    <property type="entry name" value="P-loop containing nucleoside triphosphate hydrolases"/>
    <property type="match status" value="1"/>
</dbReference>
<evidence type="ECO:0000256" key="4">
    <source>
        <dbReference type="ARBA" id="ARBA00046345"/>
    </source>
</evidence>
<keyword evidence="3" id="KW-0067">ATP-binding</keyword>
<dbReference type="FunFam" id="3.40.50.300:FF:000013">
    <property type="entry name" value="PhoH family ATPase"/>
    <property type="match status" value="1"/>
</dbReference>
<dbReference type="EMBL" id="CP007217">
    <property type="protein sequence ID" value="AJR10372.1"/>
    <property type="molecule type" value="Genomic_DNA"/>
</dbReference>
<dbReference type="AlphaFoldDB" id="A0A069ZXL5"/>
<dbReference type="OMA" id="KMSPWAQ"/>
<evidence type="ECO:0000313" key="6">
    <source>
        <dbReference type="EMBL" id="AJR10372.1"/>
    </source>
</evidence>
<dbReference type="GO" id="GO:0005524">
    <property type="term" value="F:ATP binding"/>
    <property type="evidence" value="ECO:0007669"/>
    <property type="project" value="UniProtKB-KW"/>
</dbReference>
<dbReference type="KEGG" id="cmx:DNC_01430"/>
<organism evidence="6 7">
    <name type="scientific">Chlamydia muridarum</name>
    <dbReference type="NCBI Taxonomy" id="83560"/>
    <lineage>
        <taxon>Bacteria</taxon>
        <taxon>Pseudomonadati</taxon>
        <taxon>Chlamydiota</taxon>
        <taxon>Chlamydiia</taxon>
        <taxon>Chlamydiales</taxon>
        <taxon>Chlamydiaceae</taxon>
        <taxon>Chlamydia/Chlamydophila group</taxon>
        <taxon>Chlamydia</taxon>
    </lineage>
</organism>
<comment type="similarity">
    <text evidence="1">Belongs to the PhoH family.</text>
</comment>
<dbReference type="Gene3D" id="3.40.50.1010">
    <property type="entry name" value="5'-nuclease"/>
    <property type="match status" value="1"/>
</dbReference>
<gene>
    <name evidence="6" type="ORF">BD36_01530</name>
</gene>
<reference evidence="6 7" key="1">
    <citation type="submission" date="2014-02" db="EMBL/GenBank/DDBJ databases">
        <authorList>
            <person name="Chen C."/>
            <person name="Conrad T.A."/>
            <person name="Zhou Z."/>
            <person name="Lai Z."/>
            <person name="Zhong G."/>
        </authorList>
    </citation>
    <scope>NUCLEOTIDE SEQUENCE [LARGE SCALE GENOMIC DNA]</scope>
    <source>
        <strain evidence="6 7">Nigg3-28</strain>
    </source>
</reference>
<evidence type="ECO:0000259" key="5">
    <source>
        <dbReference type="SMART" id="SM00670"/>
    </source>
</evidence>
<dbReference type="PANTHER" id="PTHR30473:SF2">
    <property type="entry name" value="PIN DOMAIN-CONTAINING PROTEIN"/>
    <property type="match status" value="1"/>
</dbReference>
<dbReference type="KEGG" id="cmg:NC81_01430"/>
<feature type="domain" description="PIN" evidence="5">
    <location>
        <begin position="3"/>
        <end position="126"/>
    </location>
</feature>
<dbReference type="Proteomes" id="UP000260363">
    <property type="component" value="Chromosome"/>
</dbReference>
<dbReference type="PANTHER" id="PTHR30473">
    <property type="entry name" value="PROTEIN PHOH"/>
    <property type="match status" value="1"/>
</dbReference>
<dbReference type="CDD" id="cd09883">
    <property type="entry name" value="PIN_VapC_PhoHL-ATPase"/>
    <property type="match status" value="1"/>
</dbReference>
<accession>A0A069ZXL5</accession>
<evidence type="ECO:0000256" key="3">
    <source>
        <dbReference type="ARBA" id="ARBA00022840"/>
    </source>
</evidence>
<dbReference type="SUPFAM" id="SSF88723">
    <property type="entry name" value="PIN domain-like"/>
    <property type="match status" value="1"/>
</dbReference>
<dbReference type="GO" id="GO:0005829">
    <property type="term" value="C:cytosol"/>
    <property type="evidence" value="ECO:0007669"/>
    <property type="project" value="TreeGrafter"/>
</dbReference>
<dbReference type="InterPro" id="IPR002716">
    <property type="entry name" value="PIN_dom"/>
</dbReference>
<dbReference type="InterPro" id="IPR051451">
    <property type="entry name" value="PhoH2-like"/>
</dbReference>
<comment type="similarity">
    <text evidence="4">In the N-terminal section; belongs to the PINc/VapC protein family.</text>
</comment>
<dbReference type="InterPro" id="IPR029060">
    <property type="entry name" value="PIN-like_dom_sf"/>
</dbReference>
<sequence>MKKTSVIDTSVFIYDPEALSSFSNTRIIVPFTVIEELESCAKFRDESGKNASRALSHIRLLLEQSEKPTTGQILLKNGSELCIEVSPLANLSNSEKQKKHLTLELLQIISQREPVVFVTKSLGRRVHAEALGIESKDYENKCVSFRSLYRGHRKLKVSNSKIEYFYKDGAIALPSDLSSPPSPNEYFFLSGDDETHSACGRFSPNDQKIIALKPSPEKIWGVKPLNIEQRCALDLLLRDDIKLVTLMGQAGSGKTILALAAAMYQVFENPKYNKLLVSRPIIPMGKDIGFLPGIKEEKLMHWMQPIYDNMEFLFDVNHMGDFAETLHSLMETKKLEMEALTYIRGRSLPKVFMIIDEAQNLTPHEVKTIISRAGKGTKIVLTGDPTQIDSLYFDENSNGLTYLVGKFRHLPLYGHMFMTRTERSELAAAAATLL</sequence>
<dbReference type="Pfam" id="PF13638">
    <property type="entry name" value="PIN_4"/>
    <property type="match status" value="1"/>
</dbReference>
<evidence type="ECO:0000313" key="7">
    <source>
        <dbReference type="Proteomes" id="UP000260363"/>
    </source>
</evidence>
<evidence type="ECO:0000256" key="1">
    <source>
        <dbReference type="ARBA" id="ARBA00010393"/>
    </source>
</evidence>
<dbReference type="Gene3D" id="3.40.50.300">
    <property type="entry name" value="P-loop containing nucleotide triphosphate hydrolases"/>
    <property type="match status" value="1"/>
</dbReference>